<dbReference type="EMBL" id="CYKH01000232">
    <property type="protein sequence ID" value="CUF03662.1"/>
    <property type="molecule type" value="Genomic_DNA"/>
</dbReference>
<keyword evidence="2" id="KW-0812">Transmembrane</keyword>
<evidence type="ECO:0000256" key="1">
    <source>
        <dbReference type="SAM" id="MobiDB-lite"/>
    </source>
</evidence>
<name>A0A0S4IPD2_BODSA</name>
<evidence type="ECO:0000256" key="3">
    <source>
        <dbReference type="SAM" id="SignalP"/>
    </source>
</evidence>
<accession>A0A0S4IPD2</accession>
<dbReference type="Proteomes" id="UP000051952">
    <property type="component" value="Unassembled WGS sequence"/>
</dbReference>
<reference evidence="5" key="1">
    <citation type="submission" date="2015-09" db="EMBL/GenBank/DDBJ databases">
        <authorList>
            <consortium name="Pathogen Informatics"/>
        </authorList>
    </citation>
    <scope>NUCLEOTIDE SEQUENCE [LARGE SCALE GENOMIC DNA]</scope>
    <source>
        <strain evidence="5">Lake Konstanz</strain>
    </source>
</reference>
<proteinExistence type="predicted"/>
<sequence>MATSAVRQQRACVKQPAFVASLLLLSVALDFCCAEQVTCGSTTTTIGNYTSYTINQCATQTNIVGSNNSYLNTTFTVAGGTALPLISLQAQGELGYVTIDISGITASAFTPVGNAVGPIRISGDYVHHVTVRWTNVRIYNATSRASLVELLYLTAITPGLTGGHDIAVLVVGCVFELRGTWGVLSTVFQINTAFNAKSLSRTIINISSSQLVVSPTALRAGLREYVVRVGVPLNGTAVQQTNVTDLTLLIKDSQILSSFCRPQTTDQPCALVNLDDNLKLVPFSIAFSFFLRVSLRIDNSVVTAIHADSTRYQTTSLVSIFLFTNSRQDSAIPYGAGEQLTVVAQRSNLSISTTSEGQLLNAMYFEQLTSINVIVSNVTWYADAIGMYVLSKSYRNLEMIRILAVGTVTDLTVVVQDVSITHLETCGVYQLNQSMVDSFPNDMQGVASIAVHLGMSALTNALFNLTRIDMYTDCRNGSITGIVSAQLPVSLGFFGQSATVLTIEQSVLATGVTVHATDCHHKAHIGFAPFLFPAFQMALVGSSLCILSLQGFQTNMEVTVRRSSVEMLSMDFRLWPFASGADCRIGPNFPLAGPYRMFGTNVTSIIVAADLNNTQYVCLPALIKSARGMNTQVPAYHRNAHIMILSCVVTNPWAFLRSTDVTAFYVAPTLVDGVILVVNSSGTAVSPTNIGSSGVALMLLSSTTVSNSRFDVYNCTDLVTLLYGSASSSTVNNLKLTIIDSVFQRFTLAPGNEISSTPSYAIAPQPGSISSSVDVLITTTMILRDCAFNGYRGYADPAGTMLAEITGQCNTINGSRPKKQFLRTASVTDVAVFSGCGVGSSRTLTFPAPPNASTATQSTVQKAASAATASGVVAAGLVVATLSIPTGFGTVPLLQMSSSALRLRACCASSSLRSSDNGGGSDSSGSSSNGNAGIGTEVADNPLQISLGATLSYAGGTIVGNTVLVVGGALVVVVLQVVQRGVASWFGGKASRQQRHQR</sequence>
<keyword evidence="5" id="KW-1185">Reference proteome</keyword>
<feature type="transmembrane region" description="Helical" evidence="2">
    <location>
        <begin position="951"/>
        <end position="975"/>
    </location>
</feature>
<keyword evidence="2" id="KW-0472">Membrane</keyword>
<feature type="non-terminal residue" evidence="4">
    <location>
        <position position="998"/>
    </location>
</feature>
<evidence type="ECO:0000313" key="5">
    <source>
        <dbReference type="Proteomes" id="UP000051952"/>
    </source>
</evidence>
<keyword evidence="3" id="KW-0732">Signal</keyword>
<dbReference type="VEuPathDB" id="TriTrypDB:BSAL_58395"/>
<keyword evidence="2" id="KW-1133">Transmembrane helix</keyword>
<feature type="compositionally biased region" description="Low complexity" evidence="1">
    <location>
        <begin position="923"/>
        <end position="933"/>
    </location>
</feature>
<dbReference type="AlphaFoldDB" id="A0A0S4IPD2"/>
<evidence type="ECO:0000256" key="2">
    <source>
        <dbReference type="SAM" id="Phobius"/>
    </source>
</evidence>
<evidence type="ECO:0000313" key="4">
    <source>
        <dbReference type="EMBL" id="CUF03662.1"/>
    </source>
</evidence>
<gene>
    <name evidence="4" type="ORF">BSAL_58395</name>
</gene>
<feature type="chain" id="PRO_5006621505" evidence="3">
    <location>
        <begin position="35"/>
        <end position="998"/>
    </location>
</feature>
<feature type="region of interest" description="Disordered" evidence="1">
    <location>
        <begin position="911"/>
        <end position="933"/>
    </location>
</feature>
<organism evidence="4 5">
    <name type="scientific">Bodo saltans</name>
    <name type="common">Flagellated protozoan</name>
    <dbReference type="NCBI Taxonomy" id="75058"/>
    <lineage>
        <taxon>Eukaryota</taxon>
        <taxon>Discoba</taxon>
        <taxon>Euglenozoa</taxon>
        <taxon>Kinetoplastea</taxon>
        <taxon>Metakinetoplastina</taxon>
        <taxon>Eubodonida</taxon>
        <taxon>Bodonidae</taxon>
        <taxon>Bodo</taxon>
    </lineage>
</organism>
<feature type="signal peptide" evidence="3">
    <location>
        <begin position="1"/>
        <end position="34"/>
    </location>
</feature>
<protein>
    <submittedName>
        <fullName evidence="4">Membrane-associated protein, putative</fullName>
    </submittedName>
</protein>